<evidence type="ECO:0000313" key="3">
    <source>
        <dbReference type="EMBL" id="SUN06507.1"/>
    </source>
</evidence>
<accession>A0A1Q8EDQ5</accession>
<reference evidence="5" key="1">
    <citation type="submission" date="2016-12" db="EMBL/GenBank/DDBJ databases">
        <authorList>
            <person name="Gulvik C.A."/>
        </authorList>
    </citation>
    <scope>NUCLEOTIDE SEQUENCE [LARGE SCALE GENOMIC DNA]</scope>
    <source>
        <strain evidence="5">ATCC 51725</strain>
    </source>
</reference>
<evidence type="ECO:0000313" key="2">
    <source>
        <dbReference type="EMBL" id="OLF49873.1"/>
    </source>
</evidence>
<dbReference type="EMBL" id="UHEN01000001">
    <property type="protein sequence ID" value="SUN06507.1"/>
    <property type="molecule type" value="Genomic_DNA"/>
</dbReference>
<dbReference type="OrthoDB" id="2224015at2"/>
<feature type="transmembrane region" description="Helical" evidence="1">
    <location>
        <begin position="9"/>
        <end position="27"/>
    </location>
</feature>
<name>A0A1Q8EDQ5_STRAI</name>
<evidence type="ECO:0000313" key="7">
    <source>
        <dbReference type="Proteomes" id="UP000297747"/>
    </source>
</evidence>
<evidence type="ECO:0000313" key="4">
    <source>
        <dbReference type="EMBL" id="TFU29463.1"/>
    </source>
</evidence>
<proteinExistence type="predicted"/>
<dbReference type="Proteomes" id="UP000255213">
    <property type="component" value="Unassembled WGS sequence"/>
</dbReference>
<protein>
    <submittedName>
        <fullName evidence="2">Uncharacterized protein</fullName>
    </submittedName>
</protein>
<evidence type="ECO:0000313" key="6">
    <source>
        <dbReference type="Proteomes" id="UP000255213"/>
    </source>
</evidence>
<feature type="transmembrane region" description="Helical" evidence="1">
    <location>
        <begin position="33"/>
        <end position="56"/>
    </location>
</feature>
<dbReference type="Proteomes" id="UP000297747">
    <property type="component" value="Unassembled WGS sequence"/>
</dbReference>
<reference evidence="4 7" key="4">
    <citation type="submission" date="2019-03" db="EMBL/GenBank/DDBJ databases">
        <title>Diversity of the mouse oral microbiome.</title>
        <authorList>
            <person name="Joseph S."/>
            <person name="Aduse-Opoku J."/>
            <person name="Curtis M."/>
            <person name="Wade W."/>
            <person name="Hashim A."/>
        </authorList>
    </citation>
    <scope>NUCLEOTIDE SEQUENCE [LARGE SCALE GENOMIC DNA]</scope>
    <source>
        <strain evidence="4 7">HT4</strain>
    </source>
</reference>
<dbReference type="EMBL" id="SPQA01000066">
    <property type="protein sequence ID" value="TFU29463.1"/>
    <property type="molecule type" value="Genomic_DNA"/>
</dbReference>
<organism evidence="2 5">
    <name type="scientific">Streptococcus acidominimus</name>
    <dbReference type="NCBI Taxonomy" id="1326"/>
    <lineage>
        <taxon>Bacteria</taxon>
        <taxon>Bacillati</taxon>
        <taxon>Bacillota</taxon>
        <taxon>Bacilli</taxon>
        <taxon>Lactobacillales</taxon>
        <taxon>Streptococcaceae</taxon>
        <taxon>Streptococcus</taxon>
    </lineage>
</organism>
<dbReference type="RefSeq" id="WP_075099145.1">
    <property type="nucleotide sequence ID" value="NZ_CAKOCW010000007.1"/>
</dbReference>
<sequence length="73" mass="8767">MKKRKCEEVTLAVLPILCINFLVNLHRLRFEQLTVLSLLVDMVILIHPLLIGMLLYRWWKSKKELEREAHEKI</sequence>
<evidence type="ECO:0000313" key="5">
    <source>
        <dbReference type="Proteomes" id="UP000186437"/>
    </source>
</evidence>
<keyword evidence="1" id="KW-0472">Membrane</keyword>
<reference evidence="3 6" key="3">
    <citation type="submission" date="2018-06" db="EMBL/GenBank/DDBJ databases">
        <authorList>
            <consortium name="Pathogen Informatics"/>
            <person name="Doyle S."/>
        </authorList>
    </citation>
    <scope>NUCLEOTIDE SEQUENCE [LARGE SCALE GENOMIC DNA]</scope>
    <source>
        <strain evidence="3 6">NCTC12957</strain>
    </source>
</reference>
<keyword evidence="5" id="KW-1185">Reference proteome</keyword>
<reference evidence="2" key="2">
    <citation type="submission" date="2016-12" db="EMBL/GenBank/DDBJ databases">
        <authorList>
            <person name="Song W.-J."/>
            <person name="Kurnit D.M."/>
        </authorList>
    </citation>
    <scope>NUCLEOTIDE SEQUENCE [LARGE SCALE GENOMIC DNA]</scope>
    <source>
        <strain evidence="2">ATCC 51725</strain>
    </source>
</reference>
<gene>
    <name evidence="2" type="ORF">BU200_05110</name>
    <name evidence="4" type="ORF">E4U01_09995</name>
    <name evidence="3" type="ORF">NCTC12957_00669</name>
</gene>
<dbReference type="Proteomes" id="UP000186437">
    <property type="component" value="Unassembled WGS sequence"/>
</dbReference>
<dbReference type="EMBL" id="MSJL01000018">
    <property type="protein sequence ID" value="OLF49873.1"/>
    <property type="molecule type" value="Genomic_DNA"/>
</dbReference>
<keyword evidence="1" id="KW-1133">Transmembrane helix</keyword>
<dbReference type="AlphaFoldDB" id="A0A1Q8EDQ5"/>
<evidence type="ECO:0000256" key="1">
    <source>
        <dbReference type="SAM" id="Phobius"/>
    </source>
</evidence>
<keyword evidence="1" id="KW-0812">Transmembrane</keyword>